<evidence type="ECO:0000256" key="3">
    <source>
        <dbReference type="ARBA" id="ARBA00022723"/>
    </source>
</evidence>
<gene>
    <name evidence="13" type="ORF">C5167_032546</name>
</gene>
<keyword evidence="8" id="KW-0804">Transcription</keyword>
<dbReference type="Gramene" id="RZC69446">
    <property type="protein sequence ID" value="RZC69446"/>
    <property type="gene ID" value="C5167_032546"/>
</dbReference>
<feature type="region of interest" description="Disordered" evidence="11">
    <location>
        <begin position="107"/>
        <end position="129"/>
    </location>
</feature>
<dbReference type="InterPro" id="IPR012337">
    <property type="entry name" value="RNaseH-like_sf"/>
</dbReference>
<dbReference type="InterPro" id="IPR052035">
    <property type="entry name" value="ZnF_BED_domain_contain"/>
</dbReference>
<evidence type="ECO:0000256" key="4">
    <source>
        <dbReference type="ARBA" id="ARBA00022771"/>
    </source>
</evidence>
<dbReference type="InterPro" id="IPR008906">
    <property type="entry name" value="HATC_C_dom"/>
</dbReference>
<comment type="subunit">
    <text evidence="2">Homodimer.</text>
</comment>
<evidence type="ECO:0000256" key="9">
    <source>
        <dbReference type="ARBA" id="ARBA00023242"/>
    </source>
</evidence>
<evidence type="ECO:0000259" key="12">
    <source>
        <dbReference type="PROSITE" id="PS50808"/>
    </source>
</evidence>
<dbReference type="GO" id="GO:0009791">
    <property type="term" value="P:post-embryonic development"/>
    <property type="evidence" value="ECO:0007669"/>
    <property type="project" value="UniProtKB-ARBA"/>
</dbReference>
<keyword evidence="7" id="KW-0238">DNA-binding</keyword>
<dbReference type="PROSITE" id="PS50808">
    <property type="entry name" value="ZF_BED"/>
    <property type="match status" value="1"/>
</dbReference>
<evidence type="ECO:0000256" key="7">
    <source>
        <dbReference type="ARBA" id="ARBA00023125"/>
    </source>
</evidence>
<keyword evidence="9" id="KW-0539">Nucleus</keyword>
<dbReference type="Pfam" id="PF02892">
    <property type="entry name" value="zf-BED"/>
    <property type="match status" value="1"/>
</dbReference>
<dbReference type="EMBL" id="CM010721">
    <property type="protein sequence ID" value="RZC69446.1"/>
    <property type="molecule type" value="Genomic_DNA"/>
</dbReference>
<dbReference type="SUPFAM" id="SSF53098">
    <property type="entry name" value="Ribonuclease H-like"/>
    <property type="match status" value="1"/>
</dbReference>
<dbReference type="InterPro" id="IPR025525">
    <property type="entry name" value="hAT-like_transposase_RNase-H"/>
</dbReference>
<dbReference type="PANTHER" id="PTHR46481:SF10">
    <property type="entry name" value="ZINC FINGER BED DOMAIN-CONTAINING PROTEIN 39"/>
    <property type="match status" value="1"/>
</dbReference>
<evidence type="ECO:0000256" key="5">
    <source>
        <dbReference type="ARBA" id="ARBA00022833"/>
    </source>
</evidence>
<keyword evidence="6" id="KW-0805">Transcription regulation</keyword>
<dbReference type="SUPFAM" id="SSF140996">
    <property type="entry name" value="Hermes dimerisation domain"/>
    <property type="match status" value="1"/>
</dbReference>
<dbReference type="Pfam" id="PF05699">
    <property type="entry name" value="Dimer_Tnp_hAT"/>
    <property type="match status" value="1"/>
</dbReference>
<dbReference type="InterPro" id="IPR003656">
    <property type="entry name" value="Znf_BED"/>
</dbReference>
<dbReference type="GO" id="GO:0003677">
    <property type="term" value="F:DNA binding"/>
    <property type="evidence" value="ECO:0007669"/>
    <property type="project" value="UniProtKB-KW"/>
</dbReference>
<feature type="compositionally biased region" description="Polar residues" evidence="11">
    <location>
        <begin position="110"/>
        <end position="120"/>
    </location>
</feature>
<dbReference type="SUPFAM" id="SSF57667">
    <property type="entry name" value="beta-beta-alpha zinc fingers"/>
    <property type="match status" value="1"/>
</dbReference>
<protein>
    <recommendedName>
        <fullName evidence="12">BED-type domain-containing protein</fullName>
    </recommendedName>
</protein>
<comment type="subcellular location">
    <subcellularLocation>
        <location evidence="1">Nucleus</location>
    </subcellularLocation>
</comment>
<dbReference type="GO" id="GO:0005634">
    <property type="term" value="C:nucleus"/>
    <property type="evidence" value="ECO:0007669"/>
    <property type="project" value="UniProtKB-SubCell"/>
</dbReference>
<evidence type="ECO:0000256" key="10">
    <source>
        <dbReference type="PROSITE-ProRule" id="PRU00027"/>
    </source>
</evidence>
<dbReference type="GO" id="GO:0008270">
    <property type="term" value="F:zinc ion binding"/>
    <property type="evidence" value="ECO:0007669"/>
    <property type="project" value="UniProtKB-KW"/>
</dbReference>
<keyword evidence="14" id="KW-1185">Reference proteome</keyword>
<evidence type="ECO:0000256" key="1">
    <source>
        <dbReference type="ARBA" id="ARBA00004123"/>
    </source>
</evidence>
<evidence type="ECO:0000313" key="13">
    <source>
        <dbReference type="EMBL" id="RZC69446.1"/>
    </source>
</evidence>
<evidence type="ECO:0000256" key="2">
    <source>
        <dbReference type="ARBA" id="ARBA00011738"/>
    </source>
</evidence>
<organism evidence="13 14">
    <name type="scientific">Papaver somniferum</name>
    <name type="common">Opium poppy</name>
    <dbReference type="NCBI Taxonomy" id="3469"/>
    <lineage>
        <taxon>Eukaryota</taxon>
        <taxon>Viridiplantae</taxon>
        <taxon>Streptophyta</taxon>
        <taxon>Embryophyta</taxon>
        <taxon>Tracheophyta</taxon>
        <taxon>Spermatophyta</taxon>
        <taxon>Magnoliopsida</taxon>
        <taxon>Ranunculales</taxon>
        <taxon>Papaveraceae</taxon>
        <taxon>Papaveroideae</taxon>
        <taxon>Papaver</taxon>
    </lineage>
</organism>
<feature type="domain" description="BED-type" evidence="12">
    <location>
        <begin position="81"/>
        <end position="133"/>
    </location>
</feature>
<keyword evidence="3" id="KW-0479">Metal-binding</keyword>
<proteinExistence type="predicted"/>
<reference evidence="13 14" key="1">
    <citation type="journal article" date="2018" name="Science">
        <title>The opium poppy genome and morphinan production.</title>
        <authorList>
            <person name="Guo L."/>
            <person name="Winzer T."/>
            <person name="Yang X."/>
            <person name="Li Y."/>
            <person name="Ning Z."/>
            <person name="He Z."/>
            <person name="Teodor R."/>
            <person name="Lu Y."/>
            <person name="Bowser T.A."/>
            <person name="Graham I.A."/>
            <person name="Ye K."/>
        </authorList>
    </citation>
    <scope>NUCLEOTIDE SEQUENCE [LARGE SCALE GENOMIC DNA]</scope>
    <source>
        <strain evidence="14">cv. HN1</strain>
        <tissue evidence="13">Leaves</tissue>
    </source>
</reference>
<keyword evidence="5" id="KW-0862">Zinc</keyword>
<dbReference type="Pfam" id="PF14372">
    <property type="entry name" value="hAT-like_RNase-H"/>
    <property type="match status" value="1"/>
</dbReference>
<evidence type="ECO:0000256" key="6">
    <source>
        <dbReference type="ARBA" id="ARBA00023015"/>
    </source>
</evidence>
<evidence type="ECO:0000256" key="8">
    <source>
        <dbReference type="ARBA" id="ARBA00023163"/>
    </source>
</evidence>
<feature type="compositionally biased region" description="Low complexity" evidence="11">
    <location>
        <begin position="57"/>
        <end position="72"/>
    </location>
</feature>
<name>A0A4Y7K9G0_PAPSO</name>
<dbReference type="InterPro" id="IPR036236">
    <property type="entry name" value="Znf_C2H2_sf"/>
</dbReference>
<dbReference type="PANTHER" id="PTHR46481">
    <property type="entry name" value="ZINC FINGER BED DOMAIN-CONTAINING PROTEIN 4"/>
    <property type="match status" value="1"/>
</dbReference>
<dbReference type="AlphaFoldDB" id="A0A4Y7K9G0"/>
<dbReference type="GO" id="GO:0046983">
    <property type="term" value="F:protein dimerization activity"/>
    <property type="evidence" value="ECO:0007669"/>
    <property type="project" value="InterPro"/>
</dbReference>
<dbReference type="Proteomes" id="UP000316621">
    <property type="component" value="Chromosome 7"/>
</dbReference>
<accession>A0A4Y7K9G0</accession>
<keyword evidence="4 10" id="KW-0863">Zinc-finger</keyword>
<evidence type="ECO:0000313" key="14">
    <source>
        <dbReference type="Proteomes" id="UP000316621"/>
    </source>
</evidence>
<dbReference type="SMART" id="SM00614">
    <property type="entry name" value="ZnF_BED"/>
    <property type="match status" value="1"/>
</dbReference>
<feature type="region of interest" description="Disordered" evidence="11">
    <location>
        <begin position="57"/>
        <end position="81"/>
    </location>
</feature>
<evidence type="ECO:0000256" key="11">
    <source>
        <dbReference type="SAM" id="MobiDB-lite"/>
    </source>
</evidence>
<sequence length="781" mass="89623">MAGNVTHMKCTFIIKAMIGSSSASLSSCKMANASPFPSTAAGYADVTLSITPQVDATQETQATQQATQDPAPEVVPKKKGKTRSKVWNDFIRISEEKAQCKHCQKKLQTHSRGNGTSSMKTHLGTCPENPNKKLKGQKSLVFPPPRPGQSSQLVAVSYDKDMCRRRLTEFVVIDELPFRIVEGEGFRRYYEQLEPRFKVPSRMTIYRDLLIMYKDEKEKLKKYFKESKQRVSLTTDTWTSPNNFNYMCVTVHFIDIHWKLQKRIILFCLIKGHTGEEIGKMLEKCLLDWGLEDLFGVTLENVSANSVTIEYLQTSVINWTGAVVRAQYMQVRCVAHVLALVVKDAVLLYHKSVGRIRSVIKFVTGSPYRLAKFKECASLEKIDCKKMVFLDVKTRWNATYLMLEAAIPYEKVFKRLEREDKSFRSKYIFKESESEALPNTDDDTVVIDNEDYYLSSSSESECEGDVSRKKNIKKKNKPRHHAPYAADWSYARCLVKCLKIFFDVTVKFSASVQVTSHEFLWQLALIHEQLVRLRDKGNRDPHISRMAEIMFRKYNAYWGDYEDMNSVMYFAKLLDPREKESGLKFDLECLYEKDDFRVTTVLKAVKQDMGRLYDEYTSMYSNANAEEGTGSTAVAGVDDMVVSVQEENIEDMLESRKKRRRMNVHSTHPKSELERYLLDDCEASTREFDILAWWQANSTKYKVLSLMAKDILAIPVSSVASESAFSTGKRILTPWRRSLSARTVEALLCTQSWLQKPISLDFLCDYVPDNNSNIEDGAGYR</sequence>